<dbReference type="RefSeq" id="WP_377713807.1">
    <property type="nucleotide sequence ID" value="NZ_JBHSMP010000026.1"/>
</dbReference>
<gene>
    <name evidence="2" type="ORF">ACFPTO_19340</name>
</gene>
<dbReference type="Proteomes" id="UP001596103">
    <property type="component" value="Unassembled WGS sequence"/>
</dbReference>
<evidence type="ECO:0000313" key="3">
    <source>
        <dbReference type="Proteomes" id="UP001596103"/>
    </source>
</evidence>
<reference evidence="3" key="1">
    <citation type="journal article" date="2019" name="Int. J. Syst. Evol. Microbiol.">
        <title>The Global Catalogue of Microorganisms (GCM) 10K type strain sequencing project: providing services to taxonomists for standard genome sequencing and annotation.</title>
        <authorList>
            <consortium name="The Broad Institute Genomics Platform"/>
            <consortium name="The Broad Institute Genome Sequencing Center for Infectious Disease"/>
            <person name="Wu L."/>
            <person name="Ma J."/>
        </authorList>
    </citation>
    <scope>NUCLEOTIDE SEQUENCE [LARGE SCALE GENOMIC DNA]</scope>
    <source>
        <strain evidence="3">CCUG 56042</strain>
    </source>
</reference>
<accession>A0ABW0JDU2</accession>
<feature type="region of interest" description="Disordered" evidence="1">
    <location>
        <begin position="146"/>
        <end position="227"/>
    </location>
</feature>
<protein>
    <submittedName>
        <fullName evidence="2">Uncharacterized protein</fullName>
    </submittedName>
</protein>
<comment type="caution">
    <text evidence="2">The sequence shown here is derived from an EMBL/GenBank/DDBJ whole genome shotgun (WGS) entry which is preliminary data.</text>
</comment>
<proteinExistence type="predicted"/>
<feature type="compositionally biased region" description="Basic and acidic residues" evidence="1">
    <location>
        <begin position="151"/>
        <end position="167"/>
    </location>
</feature>
<dbReference type="EMBL" id="JBHSMP010000026">
    <property type="protein sequence ID" value="MFC5430934.1"/>
    <property type="molecule type" value="Genomic_DNA"/>
</dbReference>
<name>A0ABW0JDU2_9BURK</name>
<organism evidence="2 3">
    <name type="scientific">Paraburkholderia denitrificans</name>
    <dbReference type="NCBI Taxonomy" id="694025"/>
    <lineage>
        <taxon>Bacteria</taxon>
        <taxon>Pseudomonadati</taxon>
        <taxon>Pseudomonadota</taxon>
        <taxon>Betaproteobacteria</taxon>
        <taxon>Burkholderiales</taxon>
        <taxon>Burkholderiaceae</taxon>
        <taxon>Paraburkholderia</taxon>
    </lineage>
</organism>
<evidence type="ECO:0000313" key="2">
    <source>
        <dbReference type="EMBL" id="MFC5430934.1"/>
    </source>
</evidence>
<evidence type="ECO:0000256" key="1">
    <source>
        <dbReference type="SAM" id="MobiDB-lite"/>
    </source>
</evidence>
<keyword evidence="3" id="KW-1185">Reference proteome</keyword>
<sequence>MKQTVTGRFKTWNDALHAQDMLMMKGFEASDIEVPAHSEGVLAGIERLIGGFFAHDPRAGGAHDVDPTQQQAPEETVLVGVHVVDEVHALLARDTLREEHAQDVSTHGLGWAWPDPGTPGAREHSALEELGLAQLADTVRRRVSAVRSHTPRADTEASADLHHRGNEAEATVPTSANAPGAGAAMGHHVDVPGAPEATRPGQGTAPQIPDEFLEYEDDTPSHHRTLH</sequence>